<evidence type="ECO:0000256" key="1">
    <source>
        <dbReference type="SAM" id="SignalP"/>
    </source>
</evidence>
<organism evidence="2 3">
    <name type="scientific">Hyaloscypha hepaticicola</name>
    <dbReference type="NCBI Taxonomy" id="2082293"/>
    <lineage>
        <taxon>Eukaryota</taxon>
        <taxon>Fungi</taxon>
        <taxon>Dikarya</taxon>
        <taxon>Ascomycota</taxon>
        <taxon>Pezizomycotina</taxon>
        <taxon>Leotiomycetes</taxon>
        <taxon>Helotiales</taxon>
        <taxon>Hyaloscyphaceae</taxon>
        <taxon>Hyaloscypha</taxon>
    </lineage>
</organism>
<feature type="signal peptide" evidence="1">
    <location>
        <begin position="1"/>
        <end position="22"/>
    </location>
</feature>
<dbReference type="OrthoDB" id="3562780at2759"/>
<name>A0A2J6QQN2_9HELO</name>
<evidence type="ECO:0008006" key="4">
    <source>
        <dbReference type="Google" id="ProtNLM"/>
    </source>
</evidence>
<reference evidence="2 3" key="1">
    <citation type="submission" date="2016-05" db="EMBL/GenBank/DDBJ databases">
        <title>A degradative enzymes factory behind the ericoid mycorrhizal symbiosis.</title>
        <authorList>
            <consortium name="DOE Joint Genome Institute"/>
            <person name="Martino E."/>
            <person name="Morin E."/>
            <person name="Grelet G."/>
            <person name="Kuo A."/>
            <person name="Kohler A."/>
            <person name="Daghino S."/>
            <person name="Barry K."/>
            <person name="Choi C."/>
            <person name="Cichocki N."/>
            <person name="Clum A."/>
            <person name="Copeland A."/>
            <person name="Hainaut M."/>
            <person name="Haridas S."/>
            <person name="Labutti K."/>
            <person name="Lindquist E."/>
            <person name="Lipzen A."/>
            <person name="Khouja H.-R."/>
            <person name="Murat C."/>
            <person name="Ohm R."/>
            <person name="Olson A."/>
            <person name="Spatafora J."/>
            <person name="Veneault-Fourrey C."/>
            <person name="Henrissat B."/>
            <person name="Grigoriev I."/>
            <person name="Martin F."/>
            <person name="Perotto S."/>
        </authorList>
    </citation>
    <scope>NUCLEOTIDE SEQUENCE [LARGE SCALE GENOMIC DNA]</scope>
    <source>
        <strain evidence="2 3">UAMH 7357</strain>
    </source>
</reference>
<keyword evidence="1" id="KW-0732">Signal</keyword>
<evidence type="ECO:0000313" key="3">
    <source>
        <dbReference type="Proteomes" id="UP000235672"/>
    </source>
</evidence>
<protein>
    <recommendedName>
        <fullName evidence="4">Extracellular membrane protein CFEM domain-containing protein</fullName>
    </recommendedName>
</protein>
<proteinExistence type="predicted"/>
<evidence type="ECO:0000313" key="2">
    <source>
        <dbReference type="EMBL" id="PMD28570.1"/>
    </source>
</evidence>
<feature type="chain" id="PRO_5014352313" description="Extracellular membrane protein CFEM domain-containing protein" evidence="1">
    <location>
        <begin position="23"/>
        <end position="144"/>
    </location>
</feature>
<dbReference type="EMBL" id="KZ613464">
    <property type="protein sequence ID" value="PMD28570.1"/>
    <property type="molecule type" value="Genomic_DNA"/>
</dbReference>
<keyword evidence="3" id="KW-1185">Reference proteome</keyword>
<gene>
    <name evidence="2" type="ORF">NA56DRAFT_17471</name>
</gene>
<dbReference type="AlphaFoldDB" id="A0A2J6QQN2"/>
<accession>A0A2J6QQN2</accession>
<dbReference type="Proteomes" id="UP000235672">
    <property type="component" value="Unassembled WGS sequence"/>
</dbReference>
<dbReference type="STRING" id="1745343.A0A2J6QQN2"/>
<sequence length="144" mass="14640">MQPSGGFCASCFALFIISLVLGGSPVSGDSQSLVDATAFSQLAGCAQGCFYTRSSPATACDVLGLAIGCPPSFCSHAQNSCYCQPDLQTSATDWLSSCVNSYCVSDQADINSAVSLYANYCLANGGTLTLPASVLASTTSSLQS</sequence>